<evidence type="ECO:0000313" key="3">
    <source>
        <dbReference type="Proteomes" id="UP000838412"/>
    </source>
</evidence>
<sequence>MERFTKKAQSAGRPDGSAEAGQGRPTVSSEPWFGLKDFMKRVPMVHSLDLLSGGDKGEGNGKADVTDDRAKDATVLEETEVSEEPGLEELSDEEFVDADARSIQSVASTDMENPTTAEGTKPSLPTVADSLAKSPEERIEELKQQLEQVTKELRASISSKKVAFKRVNEKWEDGLKELRHSYKKAEKAHKRIKKTMASLQEQGYINLMETAQVSSHRRRASVDSTVSSTEMCTSDSLVIKLRSDVASLYGIQSVDGIPAMETEVSEEPGLEDLSDDTEEFLDADSRSSADVDEFLDADARSVRSVASTDMENRTTSDGTRLPLPTVADSPVQSSEKRLEELRLQLAHVAKEMKASIVMKKEGFKRIDKEWRGALKELRRTHKKSERFTKRKKKTMAKLQKQGYIDLLETAQVSSRRRRASIDETVSSTLTYTSDVSLVAELRSAVSSLYGIQSVDGISGMSRNTDQSSDARSVAVDGASAVSTNTDQGMLVTAPEVRTIDEEDVVNLDNLCYGLDLRTSRSVAADDGSDTTSLASFVTAVSQLTDQDDQQEETTVKELVGEMPLNIKKKSKLQRIKHWIVRKGRNICNKIRRHR</sequence>
<protein>
    <submittedName>
        <fullName evidence="2">Hypp7450 protein</fullName>
    </submittedName>
</protein>
<feature type="compositionally biased region" description="Basic and acidic residues" evidence="1">
    <location>
        <begin position="55"/>
        <end position="74"/>
    </location>
</feature>
<feature type="region of interest" description="Disordered" evidence="1">
    <location>
        <begin position="1"/>
        <end position="33"/>
    </location>
</feature>
<dbReference type="EMBL" id="OV696699">
    <property type="protein sequence ID" value="CAH1245233.1"/>
    <property type="molecule type" value="Genomic_DNA"/>
</dbReference>
<name>A0A8J9Z0D7_BRALA</name>
<dbReference type="AlphaFoldDB" id="A0A8J9Z0D7"/>
<keyword evidence="3" id="KW-1185">Reference proteome</keyword>
<evidence type="ECO:0000256" key="1">
    <source>
        <dbReference type="SAM" id="MobiDB-lite"/>
    </source>
</evidence>
<feature type="region of interest" description="Disordered" evidence="1">
    <location>
        <begin position="305"/>
        <end position="334"/>
    </location>
</feature>
<dbReference type="OrthoDB" id="10164466at2759"/>
<evidence type="ECO:0000313" key="2">
    <source>
        <dbReference type="EMBL" id="CAH1245233.1"/>
    </source>
</evidence>
<proteinExistence type="predicted"/>
<reference evidence="2" key="1">
    <citation type="submission" date="2022-01" db="EMBL/GenBank/DDBJ databases">
        <authorList>
            <person name="Braso-Vives M."/>
        </authorList>
    </citation>
    <scope>NUCLEOTIDE SEQUENCE</scope>
</reference>
<accession>A0A8J9Z0D7</accession>
<gene>
    <name evidence="2" type="primary">Hypp7450</name>
    <name evidence="2" type="ORF">BLAG_LOCUS7634</name>
</gene>
<feature type="region of interest" description="Disordered" evidence="1">
    <location>
        <begin position="107"/>
        <end position="133"/>
    </location>
</feature>
<feature type="compositionally biased region" description="Polar residues" evidence="1">
    <location>
        <begin position="107"/>
        <end position="118"/>
    </location>
</feature>
<feature type="region of interest" description="Disordered" evidence="1">
    <location>
        <begin position="49"/>
        <end position="91"/>
    </location>
</feature>
<feature type="compositionally biased region" description="Polar residues" evidence="1">
    <location>
        <begin position="305"/>
        <end position="318"/>
    </location>
</feature>
<feature type="compositionally biased region" description="Acidic residues" evidence="1">
    <location>
        <begin position="75"/>
        <end position="91"/>
    </location>
</feature>
<organism evidence="2 3">
    <name type="scientific">Branchiostoma lanceolatum</name>
    <name type="common">Common lancelet</name>
    <name type="synonym">Amphioxus lanceolatum</name>
    <dbReference type="NCBI Taxonomy" id="7740"/>
    <lineage>
        <taxon>Eukaryota</taxon>
        <taxon>Metazoa</taxon>
        <taxon>Chordata</taxon>
        <taxon>Cephalochordata</taxon>
        <taxon>Leptocardii</taxon>
        <taxon>Amphioxiformes</taxon>
        <taxon>Branchiostomatidae</taxon>
        <taxon>Branchiostoma</taxon>
    </lineage>
</organism>
<dbReference type="Proteomes" id="UP000838412">
    <property type="component" value="Chromosome 14"/>
</dbReference>